<proteinExistence type="predicted"/>
<feature type="region of interest" description="Disordered" evidence="10">
    <location>
        <begin position="370"/>
        <end position="402"/>
    </location>
</feature>
<dbReference type="Pfam" id="PF03110">
    <property type="entry name" value="SBP"/>
    <property type="match status" value="1"/>
</dbReference>
<feature type="region of interest" description="Disordered" evidence="10">
    <location>
        <begin position="533"/>
        <end position="559"/>
    </location>
</feature>
<dbReference type="PANTHER" id="PTHR31251">
    <property type="entry name" value="SQUAMOSA PROMOTER-BINDING-LIKE PROTEIN 4"/>
    <property type="match status" value="1"/>
</dbReference>
<evidence type="ECO:0000259" key="12">
    <source>
        <dbReference type="PROSITE" id="PS51141"/>
    </source>
</evidence>
<dbReference type="SUPFAM" id="SSF48403">
    <property type="entry name" value="Ankyrin repeat"/>
    <property type="match status" value="1"/>
</dbReference>
<name>A0A8T3B0Z9_DENNO</name>
<keyword evidence="11" id="KW-0472">Membrane</keyword>
<evidence type="ECO:0000256" key="8">
    <source>
        <dbReference type="ARBA" id="ARBA00023242"/>
    </source>
</evidence>
<gene>
    <name evidence="13" type="ORF">KFK09_016567</name>
</gene>
<protein>
    <recommendedName>
        <fullName evidence="12">SBP-type domain-containing protein</fullName>
    </recommendedName>
</protein>
<evidence type="ECO:0000256" key="2">
    <source>
        <dbReference type="ARBA" id="ARBA00022723"/>
    </source>
</evidence>
<keyword evidence="5" id="KW-0805">Transcription regulation</keyword>
<evidence type="ECO:0000256" key="3">
    <source>
        <dbReference type="ARBA" id="ARBA00022771"/>
    </source>
</evidence>
<dbReference type="OrthoDB" id="514967at2759"/>
<feature type="compositionally biased region" description="Low complexity" evidence="10">
    <location>
        <begin position="372"/>
        <end position="386"/>
    </location>
</feature>
<evidence type="ECO:0000256" key="4">
    <source>
        <dbReference type="ARBA" id="ARBA00022833"/>
    </source>
</evidence>
<feature type="region of interest" description="Disordered" evidence="10">
    <location>
        <begin position="237"/>
        <end position="262"/>
    </location>
</feature>
<feature type="region of interest" description="Disordered" evidence="10">
    <location>
        <begin position="328"/>
        <end position="351"/>
    </location>
</feature>
<feature type="compositionally biased region" description="Low complexity" evidence="10">
    <location>
        <begin position="545"/>
        <end position="557"/>
    </location>
</feature>
<evidence type="ECO:0000256" key="1">
    <source>
        <dbReference type="ARBA" id="ARBA00004123"/>
    </source>
</evidence>
<feature type="domain" description="SBP-type" evidence="12">
    <location>
        <begin position="170"/>
        <end position="247"/>
    </location>
</feature>
<dbReference type="InterPro" id="IPR004333">
    <property type="entry name" value="SBP_dom"/>
</dbReference>
<dbReference type="Gene3D" id="4.10.1100.10">
    <property type="entry name" value="Transcription factor, SBP-box domain"/>
    <property type="match status" value="1"/>
</dbReference>
<dbReference type="InterPro" id="IPR036770">
    <property type="entry name" value="Ankyrin_rpt-contain_sf"/>
</dbReference>
<reference evidence="13" key="1">
    <citation type="journal article" date="2022" name="Front. Genet.">
        <title>Chromosome-Scale Assembly of the Dendrobium nobile Genome Provides Insights Into the Molecular Mechanism of the Biosynthesis of the Medicinal Active Ingredient of Dendrobium.</title>
        <authorList>
            <person name="Xu Q."/>
            <person name="Niu S.-C."/>
            <person name="Li K.-L."/>
            <person name="Zheng P.-J."/>
            <person name="Zhang X.-J."/>
            <person name="Jia Y."/>
            <person name="Liu Y."/>
            <person name="Niu Y.-X."/>
            <person name="Yu L.-H."/>
            <person name="Chen D.-F."/>
            <person name="Zhang G.-Q."/>
        </authorList>
    </citation>
    <scope>NUCLEOTIDE SEQUENCE</scope>
    <source>
        <tissue evidence="13">Leaf</tissue>
    </source>
</reference>
<evidence type="ECO:0000256" key="10">
    <source>
        <dbReference type="SAM" id="MobiDB-lite"/>
    </source>
</evidence>
<keyword evidence="4" id="KW-0862">Zinc</keyword>
<evidence type="ECO:0000256" key="6">
    <source>
        <dbReference type="ARBA" id="ARBA00023125"/>
    </source>
</evidence>
<keyword evidence="2" id="KW-0479">Metal-binding</keyword>
<keyword evidence="11" id="KW-1133">Transmembrane helix</keyword>
<evidence type="ECO:0000256" key="5">
    <source>
        <dbReference type="ARBA" id="ARBA00023015"/>
    </source>
</evidence>
<evidence type="ECO:0000256" key="7">
    <source>
        <dbReference type="ARBA" id="ARBA00023163"/>
    </source>
</evidence>
<dbReference type="GO" id="GO:0008270">
    <property type="term" value="F:zinc ion binding"/>
    <property type="evidence" value="ECO:0007669"/>
    <property type="project" value="UniProtKB-KW"/>
</dbReference>
<dbReference type="InterPro" id="IPR044817">
    <property type="entry name" value="SBP-like"/>
</dbReference>
<dbReference type="AlphaFoldDB" id="A0A8T3B0Z9"/>
<sequence length="1104" mass="121833">MMEGEVDAGVAPPIFLHNQALPGRFSNASSMARKRDLPWGNTGFHHVHQKQESQHWLMGSGLPAPSNSNSWNPKMWEWDSVRFSSKPSEDVPEVSCLGTQGVAAVVKNGSCVEQRKNVGESGKALLLRDTVEECENLALKLGGGGCRVEEQVQRANKRVRSGSPGSAASYPMCQVDDCKADLSNAKDYHRRHKVCELHSKTAKALVGKQMQRFCQQCSRFHPLTEFDEGKRSCRRRLAGHNRRRRKTQPEDASTTNLVPGIQDGKASGSVDIVNLLAILARLQGKPTSMSPLPDGDQLIQIINKIGSLPPTNPSSKTPVQRGFDLNVSQAPVQSSSEHPSQGRGNPNIPSTMNLLGVLSAALASSNPNVLASMSQESSGGNGSNKSRGLRQEAIDSNNPQIKVDHVFRPSIDRETDFNVHSQLNSTERSIQIAMPSLPLQLFGSAEDDSPPKLGSAIKYPSSESSNPIEDRSPSCSPPIAKRLFPLRSVSDKKDESMSICREDHAVAEASTTCGWMPPLELFKDLDRQLDNQTVQNMPYSGGGYSSSSGSDQSPSSSNCAVQDRTGRIIFKLFDKDPSDLPGTLRSEIINWLSRSPTEIESYIRPGCVVLSVYLCMTSAAWHELEEDFLQRVISLVNCSGSEFWRNLRFLVSTSRQIVSHKDGKIRLCKSWRSLTAPELTSISPIAVLSGQETTLILRGRNLTIPGTKIHCTYKGGYSSKEVLGSTHPGTIYDDSSSESFILPKESPSSYGRYFVEVDNGFRGNSFPIIIADATICEELRSLEVEFDEDVGTLDTISQDVCLENRRVQSREDTLHFLNELGWLFQRKNHPEFSFVDFATSRFNYLFSFSVERDLSALVKMFLDILVERSYGSDDSVLNESLELLLELQLLSRAVKKKCRKMVELLLNYSVKNAITKDLRMHLFPPNSTGPGGLTPLHLAASMQDAEDIVDALTSDPQEIGLNCWVSVMDDSGHSPSMYASARNNSYNMLVARKLADKKNSQISIIIRHEDKSMDNMCVEAKSAVKHSNSCGVEAMAISSCPHCVIAESRLVRINRHRGLLERPYVHSLLAIAAVCVCVCLFFRGAPFVGSIAPFKWENLDFGPR</sequence>
<dbReference type="PANTHER" id="PTHR31251:SF223">
    <property type="entry name" value="SBP-TYPE DOMAIN-CONTAINING PROTEIN"/>
    <property type="match status" value="1"/>
</dbReference>
<keyword evidence="7" id="KW-0804">Transcription</keyword>
<keyword evidence="3 9" id="KW-0863">Zinc-finger</keyword>
<evidence type="ECO:0000313" key="13">
    <source>
        <dbReference type="EMBL" id="KAI0501622.1"/>
    </source>
</evidence>
<evidence type="ECO:0000256" key="9">
    <source>
        <dbReference type="PROSITE-ProRule" id="PRU00470"/>
    </source>
</evidence>
<dbReference type="SUPFAM" id="SSF103612">
    <property type="entry name" value="SBT domain"/>
    <property type="match status" value="1"/>
</dbReference>
<keyword evidence="6" id="KW-0238">DNA-binding</keyword>
<dbReference type="GO" id="GO:0005634">
    <property type="term" value="C:nucleus"/>
    <property type="evidence" value="ECO:0007669"/>
    <property type="project" value="UniProtKB-SubCell"/>
</dbReference>
<dbReference type="FunFam" id="4.10.1100.10:FF:000001">
    <property type="entry name" value="Squamosa promoter-binding-like protein 14"/>
    <property type="match status" value="1"/>
</dbReference>
<keyword evidence="11" id="KW-0812">Transmembrane</keyword>
<organism evidence="13 14">
    <name type="scientific">Dendrobium nobile</name>
    <name type="common">Orchid</name>
    <dbReference type="NCBI Taxonomy" id="94219"/>
    <lineage>
        <taxon>Eukaryota</taxon>
        <taxon>Viridiplantae</taxon>
        <taxon>Streptophyta</taxon>
        <taxon>Embryophyta</taxon>
        <taxon>Tracheophyta</taxon>
        <taxon>Spermatophyta</taxon>
        <taxon>Magnoliopsida</taxon>
        <taxon>Liliopsida</taxon>
        <taxon>Asparagales</taxon>
        <taxon>Orchidaceae</taxon>
        <taxon>Epidendroideae</taxon>
        <taxon>Malaxideae</taxon>
        <taxon>Dendrobiinae</taxon>
        <taxon>Dendrobium</taxon>
    </lineage>
</organism>
<feature type="compositionally biased region" description="Basic residues" evidence="10">
    <location>
        <begin position="237"/>
        <end position="246"/>
    </location>
</feature>
<keyword evidence="14" id="KW-1185">Reference proteome</keyword>
<evidence type="ECO:0000256" key="11">
    <source>
        <dbReference type="SAM" id="Phobius"/>
    </source>
</evidence>
<evidence type="ECO:0000313" key="14">
    <source>
        <dbReference type="Proteomes" id="UP000829196"/>
    </source>
</evidence>
<comment type="caution">
    <text evidence="13">The sequence shown here is derived from an EMBL/GenBank/DDBJ whole genome shotgun (WGS) entry which is preliminary data.</text>
</comment>
<dbReference type="Proteomes" id="UP000829196">
    <property type="component" value="Unassembled WGS sequence"/>
</dbReference>
<comment type="subcellular location">
    <subcellularLocation>
        <location evidence="1">Nucleus</location>
    </subcellularLocation>
</comment>
<dbReference type="GO" id="GO:0003677">
    <property type="term" value="F:DNA binding"/>
    <property type="evidence" value="ECO:0007669"/>
    <property type="project" value="UniProtKB-KW"/>
</dbReference>
<dbReference type="Gene3D" id="1.25.40.20">
    <property type="entry name" value="Ankyrin repeat-containing domain"/>
    <property type="match status" value="1"/>
</dbReference>
<keyword evidence="8" id="KW-0539">Nucleus</keyword>
<accession>A0A8T3B0Z9</accession>
<dbReference type="EMBL" id="JAGYWB010000012">
    <property type="protein sequence ID" value="KAI0501622.1"/>
    <property type="molecule type" value="Genomic_DNA"/>
</dbReference>
<dbReference type="Pfam" id="PF26102">
    <property type="entry name" value="Ig_SPL7"/>
    <property type="match status" value="1"/>
</dbReference>
<dbReference type="InterPro" id="IPR036893">
    <property type="entry name" value="SBP_sf"/>
</dbReference>
<dbReference type="PROSITE" id="PS51141">
    <property type="entry name" value="ZF_SBP"/>
    <property type="match status" value="1"/>
</dbReference>
<feature type="transmembrane region" description="Helical" evidence="11">
    <location>
        <begin position="1064"/>
        <end position="1082"/>
    </location>
</feature>
<feature type="region of interest" description="Disordered" evidence="10">
    <location>
        <begin position="441"/>
        <end position="480"/>
    </location>
</feature>